<gene>
    <name evidence="1" type="ORF">LCGC14_2046380</name>
</gene>
<comment type="caution">
    <text evidence="1">The sequence shown here is derived from an EMBL/GenBank/DDBJ whole genome shotgun (WGS) entry which is preliminary data.</text>
</comment>
<reference evidence="1" key="1">
    <citation type="journal article" date="2015" name="Nature">
        <title>Complex archaea that bridge the gap between prokaryotes and eukaryotes.</title>
        <authorList>
            <person name="Spang A."/>
            <person name="Saw J.H."/>
            <person name="Jorgensen S.L."/>
            <person name="Zaremba-Niedzwiedzka K."/>
            <person name="Martijn J."/>
            <person name="Lind A.E."/>
            <person name="van Eijk R."/>
            <person name="Schleper C."/>
            <person name="Guy L."/>
            <person name="Ettema T.J."/>
        </authorList>
    </citation>
    <scope>NUCLEOTIDE SEQUENCE</scope>
</reference>
<protein>
    <recommendedName>
        <fullName evidence="2">HNH nuclease domain-containing protein</fullName>
    </recommendedName>
</protein>
<dbReference type="EMBL" id="LAZR01024093">
    <property type="protein sequence ID" value="KKL76287.1"/>
    <property type="molecule type" value="Genomic_DNA"/>
</dbReference>
<evidence type="ECO:0008006" key="2">
    <source>
        <dbReference type="Google" id="ProtNLM"/>
    </source>
</evidence>
<name>A0A0F9HMC4_9ZZZZ</name>
<dbReference type="InterPro" id="IPR044925">
    <property type="entry name" value="His-Me_finger_sf"/>
</dbReference>
<evidence type="ECO:0000313" key="1">
    <source>
        <dbReference type="EMBL" id="KKL76287.1"/>
    </source>
</evidence>
<accession>A0A0F9HMC4</accession>
<organism evidence="1">
    <name type="scientific">marine sediment metagenome</name>
    <dbReference type="NCBI Taxonomy" id="412755"/>
    <lineage>
        <taxon>unclassified sequences</taxon>
        <taxon>metagenomes</taxon>
        <taxon>ecological metagenomes</taxon>
    </lineage>
</organism>
<sequence length="108" mass="12268">MSSPATLSTASLSLERLWESVRRGRPDECWDWTGKRGRRGRGRLVMTGRAGKKIYLNAARVIWGLVHGEESIKGKTLHHECENPPCCNTRHLTPLPQGEHERLHDEDS</sequence>
<proteinExistence type="predicted"/>
<dbReference type="SUPFAM" id="SSF54060">
    <property type="entry name" value="His-Me finger endonucleases"/>
    <property type="match status" value="1"/>
</dbReference>
<dbReference type="AlphaFoldDB" id="A0A0F9HMC4"/>